<dbReference type="Gene3D" id="1.10.1760.20">
    <property type="match status" value="1"/>
</dbReference>
<dbReference type="PIRSF" id="PIRSF016661">
    <property type="entry name" value="BioY"/>
    <property type="match status" value="1"/>
</dbReference>
<protein>
    <recommendedName>
        <fullName evidence="8">Biotin transporter</fullName>
    </recommendedName>
</protein>
<evidence type="ECO:0000256" key="9">
    <source>
        <dbReference type="SAM" id="Phobius"/>
    </source>
</evidence>
<dbReference type="EMBL" id="ANHY01000003">
    <property type="protein sequence ID" value="EKV32299.1"/>
    <property type="molecule type" value="Genomic_DNA"/>
</dbReference>
<proteinExistence type="inferred from homology"/>
<evidence type="ECO:0000313" key="11">
    <source>
        <dbReference type="Proteomes" id="UP000009881"/>
    </source>
</evidence>
<evidence type="ECO:0000256" key="5">
    <source>
        <dbReference type="ARBA" id="ARBA00022692"/>
    </source>
</evidence>
<dbReference type="Pfam" id="PF02632">
    <property type="entry name" value="BioY"/>
    <property type="match status" value="1"/>
</dbReference>
<dbReference type="GO" id="GO:0005886">
    <property type="term" value="C:plasma membrane"/>
    <property type="evidence" value="ECO:0007669"/>
    <property type="project" value="UniProtKB-SubCell"/>
</dbReference>
<comment type="similarity">
    <text evidence="2 8">Belongs to the BioY family.</text>
</comment>
<evidence type="ECO:0000256" key="3">
    <source>
        <dbReference type="ARBA" id="ARBA00022448"/>
    </source>
</evidence>
<keyword evidence="6 9" id="KW-1133">Transmembrane helix</keyword>
<dbReference type="Proteomes" id="UP000009881">
    <property type="component" value="Unassembled WGS sequence"/>
</dbReference>
<evidence type="ECO:0000256" key="4">
    <source>
        <dbReference type="ARBA" id="ARBA00022475"/>
    </source>
</evidence>
<evidence type="ECO:0000256" key="6">
    <source>
        <dbReference type="ARBA" id="ARBA00022989"/>
    </source>
</evidence>
<dbReference type="STRING" id="1238182.C882_2376"/>
<name>K9H5D4_9PROT</name>
<feature type="transmembrane region" description="Helical" evidence="9">
    <location>
        <begin position="151"/>
        <end position="175"/>
    </location>
</feature>
<evidence type="ECO:0000256" key="7">
    <source>
        <dbReference type="ARBA" id="ARBA00023136"/>
    </source>
</evidence>
<feature type="transmembrane region" description="Helical" evidence="9">
    <location>
        <begin position="119"/>
        <end position="139"/>
    </location>
</feature>
<evidence type="ECO:0000313" key="10">
    <source>
        <dbReference type="EMBL" id="EKV32299.1"/>
    </source>
</evidence>
<accession>K9H5D4</accession>
<dbReference type="PANTHER" id="PTHR34295:SF4">
    <property type="entry name" value="BIOTIN TRANSPORTER BIOY-RELATED"/>
    <property type="match status" value="1"/>
</dbReference>
<evidence type="ECO:0000256" key="8">
    <source>
        <dbReference type="PIRNR" id="PIRNR016661"/>
    </source>
</evidence>
<sequence length="187" mass="18619">MSAASSSLPSTVARIALFAALIAALGLVPQVMLPFAGGVPITAQTLGLMLAGLILGPWRGAAAVLVFMAVVALGAPLLAGGRGGLGVFVGPTAGFLVGFPIATIVIGQVWRALSGRMKPMLAGILASLTGGMVVLYAFGVPGLALVTGMTLTQAAAVVAVFIPGDILKAIIAAYVNREVRRATAVDA</sequence>
<dbReference type="eggNOG" id="COG1268">
    <property type="taxonomic scope" value="Bacteria"/>
</dbReference>
<dbReference type="InterPro" id="IPR003784">
    <property type="entry name" value="BioY"/>
</dbReference>
<dbReference type="PATRIC" id="fig|1238182.3.peg.336"/>
<evidence type="ECO:0000256" key="2">
    <source>
        <dbReference type="ARBA" id="ARBA00010692"/>
    </source>
</evidence>
<keyword evidence="11" id="KW-1185">Reference proteome</keyword>
<feature type="transmembrane region" description="Helical" evidence="9">
    <location>
        <begin position="12"/>
        <end position="29"/>
    </location>
</feature>
<keyword evidence="3 8" id="KW-0813">Transport</keyword>
<dbReference type="GO" id="GO:0015225">
    <property type="term" value="F:biotin transmembrane transporter activity"/>
    <property type="evidence" value="ECO:0007669"/>
    <property type="project" value="UniProtKB-UniRule"/>
</dbReference>
<organism evidence="10 11">
    <name type="scientific">Caenispirillum salinarum AK4</name>
    <dbReference type="NCBI Taxonomy" id="1238182"/>
    <lineage>
        <taxon>Bacteria</taxon>
        <taxon>Pseudomonadati</taxon>
        <taxon>Pseudomonadota</taxon>
        <taxon>Alphaproteobacteria</taxon>
        <taxon>Rhodospirillales</taxon>
        <taxon>Novispirillaceae</taxon>
        <taxon>Caenispirillum</taxon>
    </lineage>
</organism>
<keyword evidence="5 9" id="KW-0812">Transmembrane</keyword>
<dbReference type="PANTHER" id="PTHR34295">
    <property type="entry name" value="BIOTIN TRANSPORTER BIOY"/>
    <property type="match status" value="1"/>
</dbReference>
<keyword evidence="4 8" id="KW-1003">Cell membrane</keyword>
<evidence type="ECO:0000256" key="1">
    <source>
        <dbReference type="ARBA" id="ARBA00004651"/>
    </source>
</evidence>
<comment type="caution">
    <text evidence="10">The sequence shown here is derived from an EMBL/GenBank/DDBJ whole genome shotgun (WGS) entry which is preliminary data.</text>
</comment>
<dbReference type="AlphaFoldDB" id="K9H5D4"/>
<reference evidence="10 11" key="1">
    <citation type="journal article" date="2013" name="Genome Announc.">
        <title>Draft Genome Sequence of an Alphaproteobacterium, Caenispirillum salinarum AK4(T), Isolated from a Solar Saltern.</title>
        <authorList>
            <person name="Khatri I."/>
            <person name="Singh A."/>
            <person name="Korpole S."/>
            <person name="Pinnaka A.K."/>
            <person name="Subramanian S."/>
        </authorList>
    </citation>
    <scope>NUCLEOTIDE SEQUENCE [LARGE SCALE GENOMIC DNA]</scope>
    <source>
        <strain evidence="10 11">AK4</strain>
    </source>
</reference>
<dbReference type="RefSeq" id="WP_009538787.1">
    <property type="nucleotide sequence ID" value="NZ_ANHY01000003.1"/>
</dbReference>
<feature type="transmembrane region" description="Helical" evidence="9">
    <location>
        <begin position="85"/>
        <end position="107"/>
    </location>
</feature>
<gene>
    <name evidence="10" type="ORF">C882_2376</name>
</gene>
<comment type="subcellular location">
    <subcellularLocation>
        <location evidence="1 8">Cell membrane</location>
        <topology evidence="1 8">Multi-pass membrane protein</topology>
    </subcellularLocation>
</comment>
<keyword evidence="7 8" id="KW-0472">Membrane</keyword>